<dbReference type="AlphaFoldDB" id="A0AAW7IHE8"/>
<dbReference type="Proteomes" id="UP001168216">
    <property type="component" value="Unassembled WGS sequence"/>
</dbReference>
<evidence type="ECO:0000256" key="1">
    <source>
        <dbReference type="SAM" id="MobiDB-lite"/>
    </source>
</evidence>
<dbReference type="EMBL" id="JAOPLV010000010">
    <property type="protein sequence ID" value="MDM5141813.1"/>
    <property type="molecule type" value="Genomic_DNA"/>
</dbReference>
<name>A0AAW7IHE8_9GAMM</name>
<gene>
    <name evidence="2" type="ORF">OB959_18765</name>
</gene>
<feature type="compositionally biased region" description="Basic and acidic residues" evidence="1">
    <location>
        <begin position="121"/>
        <end position="133"/>
    </location>
</feature>
<reference evidence="2" key="1">
    <citation type="submission" date="2023-08" db="EMBL/GenBank/DDBJ databases">
        <title>WGS of Aeromonas isolates.</title>
        <authorList>
            <person name="Lee H."/>
        </authorList>
    </citation>
    <scope>NUCLEOTIDE SEQUENCE</scope>
    <source>
        <strain evidence="2">SL22</strain>
    </source>
</reference>
<feature type="compositionally biased region" description="Basic residues" evidence="1">
    <location>
        <begin position="62"/>
        <end position="77"/>
    </location>
</feature>
<dbReference type="Pfam" id="PF05069">
    <property type="entry name" value="Phage_tail_S"/>
    <property type="match status" value="1"/>
</dbReference>
<comment type="caution">
    <text evidence="2">The sequence shown here is derived from an EMBL/GenBank/DDBJ whole genome shotgun (WGS) entry which is preliminary data.</text>
</comment>
<evidence type="ECO:0000313" key="2">
    <source>
        <dbReference type="EMBL" id="MDM5141813.1"/>
    </source>
</evidence>
<feature type="region of interest" description="Disordered" evidence="1">
    <location>
        <begin position="106"/>
        <end position="142"/>
    </location>
</feature>
<organism evidence="2 3">
    <name type="scientific">Aeromonas bestiarum</name>
    <dbReference type="NCBI Taxonomy" id="105751"/>
    <lineage>
        <taxon>Bacteria</taxon>
        <taxon>Pseudomonadati</taxon>
        <taxon>Pseudomonadota</taxon>
        <taxon>Gammaproteobacteria</taxon>
        <taxon>Aeromonadales</taxon>
        <taxon>Aeromonadaceae</taxon>
        <taxon>Aeromonas</taxon>
    </lineage>
</organism>
<dbReference type="NCBIfam" id="TIGR01635">
    <property type="entry name" value="tail_comp_S"/>
    <property type="match status" value="1"/>
</dbReference>
<proteinExistence type="predicted"/>
<evidence type="ECO:0000313" key="3">
    <source>
        <dbReference type="Proteomes" id="UP001168216"/>
    </source>
</evidence>
<dbReference type="InterPro" id="IPR006522">
    <property type="entry name" value="Phage_virion_morphogenesis"/>
</dbReference>
<dbReference type="RefSeq" id="WP_290022761.1">
    <property type="nucleotide sequence ID" value="NZ_JAOPLV010000010.1"/>
</dbReference>
<sequence length="232" mass="26129">MISLTLNQGAMHHLLARLDAASLPPAKRRRITQQIGREVAKVNRQRIRAGKAPDGTKWTPTKSKRKHKRLTGLSKRLRSRGTEDAAIIDFDSRFAGMIANQNHQGMSQSFTAAPPKPAQPRKSERGKKKEPFKPTDSPCTRSQAQRLRALGYKVLSDRGARRRYRKPSLKWIREHVSVTRAAILIRATTGETRKNRWTVETPARPMLPQANNDELLAIAAKAFKKMGWSAGQ</sequence>
<feature type="region of interest" description="Disordered" evidence="1">
    <location>
        <begin position="48"/>
        <end position="77"/>
    </location>
</feature>
<accession>A0AAW7IHE8</accession>
<protein>
    <submittedName>
        <fullName evidence="2">Phage virion morphogenesis protein</fullName>
    </submittedName>
</protein>